<keyword evidence="2 8" id="KW-0597">Phosphoprotein</keyword>
<evidence type="ECO:0000256" key="6">
    <source>
        <dbReference type="ARBA" id="ARBA00023163"/>
    </source>
</evidence>
<evidence type="ECO:0000256" key="8">
    <source>
        <dbReference type="PROSITE-ProRule" id="PRU00169"/>
    </source>
</evidence>
<dbReference type="GO" id="GO:0000156">
    <property type="term" value="F:phosphorelay response regulator activity"/>
    <property type="evidence" value="ECO:0007669"/>
    <property type="project" value="TreeGrafter"/>
</dbReference>
<dbReference type="EMBL" id="QFFZ01000016">
    <property type="protein sequence ID" value="TEB11258.1"/>
    <property type="molecule type" value="Genomic_DNA"/>
</dbReference>
<evidence type="ECO:0000256" key="4">
    <source>
        <dbReference type="ARBA" id="ARBA00023015"/>
    </source>
</evidence>
<dbReference type="CDD" id="cd00383">
    <property type="entry name" value="trans_reg_C"/>
    <property type="match status" value="1"/>
</dbReference>
<dbReference type="InterPro" id="IPR016032">
    <property type="entry name" value="Sig_transdc_resp-reg_C-effctor"/>
</dbReference>
<dbReference type="InterPro" id="IPR001789">
    <property type="entry name" value="Sig_transdc_resp-reg_receiver"/>
</dbReference>
<dbReference type="AlphaFoldDB" id="A0A4Y7RQG1"/>
<dbReference type="PANTHER" id="PTHR48111:SF1">
    <property type="entry name" value="TWO-COMPONENT RESPONSE REGULATOR ORR33"/>
    <property type="match status" value="1"/>
</dbReference>
<dbReference type="GO" id="GO:0005829">
    <property type="term" value="C:cytosol"/>
    <property type="evidence" value="ECO:0007669"/>
    <property type="project" value="TreeGrafter"/>
</dbReference>
<comment type="caution">
    <text evidence="12">The sequence shown here is derived from an EMBL/GenBank/DDBJ whole genome shotgun (WGS) entry which is preliminary data.</text>
</comment>
<gene>
    <name evidence="12" type="primary">regX3</name>
    <name evidence="12" type="ORF">Pmgp_01793</name>
</gene>
<dbReference type="FunFam" id="1.10.10.10:FF:000018">
    <property type="entry name" value="DNA-binding response regulator ResD"/>
    <property type="match status" value="1"/>
</dbReference>
<dbReference type="Pfam" id="PF00072">
    <property type="entry name" value="Response_reg"/>
    <property type="match status" value="1"/>
</dbReference>
<dbReference type="PANTHER" id="PTHR48111">
    <property type="entry name" value="REGULATOR OF RPOS"/>
    <property type="match status" value="1"/>
</dbReference>
<evidence type="ECO:0000256" key="9">
    <source>
        <dbReference type="PROSITE-ProRule" id="PRU01091"/>
    </source>
</evidence>
<sequence length="261" mass="29619">MLRKCQDSFLIKKMFKIMIQCVIRNTVIQFRGGTVPKKILVVDDEEKIRDLLKNYLENEGFEVVQAADGLTALALVQSEKPNLVVLDWLLPGKNGLEVCREIRQKSSIPVIMLTAKTEEIDKLLGLEIGADDYVTKPFSLRELTARIRVVLRRSEPGEERKEELIKVGDLEIDLSRHEVFLKGKNVPLTPTEFKILNLLLSSRGRVFSRLQLLDAALGFAYEGYERSIDTHISNLRKKIEADPANPVYIITVYGTGYRFGG</sequence>
<dbReference type="Gene3D" id="6.10.250.690">
    <property type="match status" value="1"/>
</dbReference>
<dbReference type="Pfam" id="PF00486">
    <property type="entry name" value="Trans_reg_C"/>
    <property type="match status" value="1"/>
</dbReference>
<dbReference type="PROSITE" id="PS51755">
    <property type="entry name" value="OMPR_PHOB"/>
    <property type="match status" value="1"/>
</dbReference>
<feature type="modified residue" description="4-aspartylphosphate" evidence="8">
    <location>
        <position position="87"/>
    </location>
</feature>
<dbReference type="PROSITE" id="PS50110">
    <property type="entry name" value="RESPONSE_REGULATORY"/>
    <property type="match status" value="1"/>
</dbReference>
<evidence type="ECO:0000313" key="13">
    <source>
        <dbReference type="Proteomes" id="UP000297597"/>
    </source>
</evidence>
<feature type="DNA-binding region" description="OmpR/PhoB-type" evidence="9">
    <location>
        <begin position="162"/>
        <end position="261"/>
    </location>
</feature>
<dbReference type="InterPro" id="IPR036388">
    <property type="entry name" value="WH-like_DNA-bd_sf"/>
</dbReference>
<dbReference type="SMART" id="SM00448">
    <property type="entry name" value="REC"/>
    <property type="match status" value="1"/>
</dbReference>
<dbReference type="Gene3D" id="3.40.50.2300">
    <property type="match status" value="1"/>
</dbReference>
<dbReference type="InterPro" id="IPR001867">
    <property type="entry name" value="OmpR/PhoB-type_DNA-bd"/>
</dbReference>
<comment type="function">
    <text evidence="7">May play the central regulatory role in sporulation. It may be an element of the effector pathway responsible for the activation of sporulation genes in response to nutritional stress. Spo0A may act in concert with spo0H (a sigma factor) to control the expression of some genes that are critical to the sporulation process.</text>
</comment>
<keyword evidence="13" id="KW-1185">Reference proteome</keyword>
<evidence type="ECO:0000313" key="12">
    <source>
        <dbReference type="EMBL" id="TEB11258.1"/>
    </source>
</evidence>
<evidence type="ECO:0000259" key="10">
    <source>
        <dbReference type="PROSITE" id="PS50110"/>
    </source>
</evidence>
<dbReference type="GO" id="GO:0006355">
    <property type="term" value="P:regulation of DNA-templated transcription"/>
    <property type="evidence" value="ECO:0007669"/>
    <property type="project" value="InterPro"/>
</dbReference>
<reference evidence="12 13" key="1">
    <citation type="journal article" date="2018" name="Environ. Microbiol.">
        <title>Novel energy conservation strategies and behaviour of Pelotomaculum schinkii driving syntrophic propionate catabolism.</title>
        <authorList>
            <person name="Hidalgo-Ahumada C.A.P."/>
            <person name="Nobu M.K."/>
            <person name="Narihiro T."/>
            <person name="Tamaki H."/>
            <person name="Liu W.T."/>
            <person name="Kamagata Y."/>
            <person name="Stams A.J.M."/>
            <person name="Imachi H."/>
            <person name="Sousa D.Z."/>
        </authorList>
    </citation>
    <scope>NUCLEOTIDE SEQUENCE [LARGE SCALE GENOMIC DNA]</scope>
    <source>
        <strain evidence="12 13">MGP</strain>
    </source>
</reference>
<accession>A0A4Y7RQG1</accession>
<dbReference type="GO" id="GO:0000976">
    <property type="term" value="F:transcription cis-regulatory region binding"/>
    <property type="evidence" value="ECO:0007669"/>
    <property type="project" value="TreeGrafter"/>
</dbReference>
<protein>
    <recommendedName>
        <fullName evidence="1">Stage 0 sporulation protein A homolog</fullName>
    </recommendedName>
</protein>
<name>A0A4Y7RQG1_9FIRM</name>
<dbReference type="InterPro" id="IPR011006">
    <property type="entry name" value="CheY-like_superfamily"/>
</dbReference>
<keyword evidence="6" id="KW-0804">Transcription</keyword>
<evidence type="ECO:0000256" key="5">
    <source>
        <dbReference type="ARBA" id="ARBA00023125"/>
    </source>
</evidence>
<feature type="domain" description="Response regulatory" evidence="10">
    <location>
        <begin position="38"/>
        <end position="151"/>
    </location>
</feature>
<evidence type="ECO:0000256" key="7">
    <source>
        <dbReference type="ARBA" id="ARBA00024867"/>
    </source>
</evidence>
<dbReference type="SUPFAM" id="SSF46894">
    <property type="entry name" value="C-terminal effector domain of the bipartite response regulators"/>
    <property type="match status" value="1"/>
</dbReference>
<dbReference type="FunFam" id="3.40.50.2300:FF:000001">
    <property type="entry name" value="DNA-binding response regulator PhoB"/>
    <property type="match status" value="1"/>
</dbReference>
<evidence type="ECO:0000256" key="2">
    <source>
        <dbReference type="ARBA" id="ARBA00022553"/>
    </source>
</evidence>
<evidence type="ECO:0000259" key="11">
    <source>
        <dbReference type="PROSITE" id="PS51755"/>
    </source>
</evidence>
<dbReference type="Gene3D" id="1.10.10.10">
    <property type="entry name" value="Winged helix-like DNA-binding domain superfamily/Winged helix DNA-binding domain"/>
    <property type="match status" value="1"/>
</dbReference>
<keyword evidence="5 9" id="KW-0238">DNA-binding</keyword>
<dbReference type="InterPro" id="IPR039420">
    <property type="entry name" value="WalR-like"/>
</dbReference>
<dbReference type="Proteomes" id="UP000297597">
    <property type="component" value="Unassembled WGS sequence"/>
</dbReference>
<dbReference type="CDD" id="cd17574">
    <property type="entry name" value="REC_OmpR"/>
    <property type="match status" value="1"/>
</dbReference>
<evidence type="ECO:0000256" key="3">
    <source>
        <dbReference type="ARBA" id="ARBA00023012"/>
    </source>
</evidence>
<keyword evidence="3" id="KW-0902">Two-component regulatory system</keyword>
<keyword evidence="4" id="KW-0805">Transcription regulation</keyword>
<dbReference type="GO" id="GO:0032993">
    <property type="term" value="C:protein-DNA complex"/>
    <property type="evidence" value="ECO:0007669"/>
    <property type="project" value="TreeGrafter"/>
</dbReference>
<dbReference type="SMART" id="SM00862">
    <property type="entry name" value="Trans_reg_C"/>
    <property type="match status" value="1"/>
</dbReference>
<evidence type="ECO:0000256" key="1">
    <source>
        <dbReference type="ARBA" id="ARBA00018672"/>
    </source>
</evidence>
<organism evidence="12 13">
    <name type="scientific">Pelotomaculum propionicicum</name>
    <dbReference type="NCBI Taxonomy" id="258475"/>
    <lineage>
        <taxon>Bacteria</taxon>
        <taxon>Bacillati</taxon>
        <taxon>Bacillota</taxon>
        <taxon>Clostridia</taxon>
        <taxon>Eubacteriales</taxon>
        <taxon>Desulfotomaculaceae</taxon>
        <taxon>Pelotomaculum</taxon>
    </lineage>
</organism>
<feature type="domain" description="OmpR/PhoB-type" evidence="11">
    <location>
        <begin position="162"/>
        <end position="261"/>
    </location>
</feature>
<proteinExistence type="predicted"/>
<dbReference type="SUPFAM" id="SSF52172">
    <property type="entry name" value="CheY-like"/>
    <property type="match status" value="1"/>
</dbReference>